<protein>
    <submittedName>
        <fullName evidence="10">Mitogen-activated protein kinase kinase kinase 4</fullName>
    </submittedName>
</protein>
<evidence type="ECO:0000256" key="2">
    <source>
        <dbReference type="ARBA" id="ARBA00022527"/>
    </source>
</evidence>
<dbReference type="Proteomes" id="UP000225706">
    <property type="component" value="Unassembled WGS sequence"/>
</dbReference>
<dbReference type="InterPro" id="IPR050538">
    <property type="entry name" value="MAP_kinase_kinase_kinase"/>
</dbReference>
<feature type="compositionally biased region" description="Polar residues" evidence="8">
    <location>
        <begin position="625"/>
        <end position="640"/>
    </location>
</feature>
<name>A0A2B4SMQ3_STYPI</name>
<dbReference type="EMBL" id="LSMT01000039">
    <property type="protein sequence ID" value="PFX31181.1"/>
    <property type="molecule type" value="Genomic_DNA"/>
</dbReference>
<evidence type="ECO:0000256" key="3">
    <source>
        <dbReference type="ARBA" id="ARBA00022679"/>
    </source>
</evidence>
<dbReference type="PANTHER" id="PTHR48016:SF32">
    <property type="entry name" value="MITOGEN-ACTIVATED PROTEIN KINASE KINASE KINASE 4"/>
    <property type="match status" value="1"/>
</dbReference>
<keyword evidence="5 10" id="KW-0418">Kinase</keyword>
<evidence type="ECO:0000313" key="11">
    <source>
        <dbReference type="Proteomes" id="UP000225706"/>
    </source>
</evidence>
<dbReference type="InterPro" id="IPR008271">
    <property type="entry name" value="Ser/Thr_kinase_AS"/>
</dbReference>
<dbReference type="Pfam" id="PF19431">
    <property type="entry name" value="MEKK4_N"/>
    <property type="match status" value="3"/>
</dbReference>
<feature type="domain" description="Protein kinase" evidence="9">
    <location>
        <begin position="1411"/>
        <end position="1790"/>
    </location>
</feature>
<evidence type="ECO:0000256" key="8">
    <source>
        <dbReference type="SAM" id="MobiDB-lite"/>
    </source>
</evidence>
<feature type="compositionally biased region" description="Low complexity" evidence="8">
    <location>
        <begin position="641"/>
        <end position="654"/>
    </location>
</feature>
<dbReference type="GO" id="GO:0005524">
    <property type="term" value="F:ATP binding"/>
    <property type="evidence" value="ECO:0007669"/>
    <property type="project" value="UniProtKB-UniRule"/>
</dbReference>
<dbReference type="PANTHER" id="PTHR48016">
    <property type="entry name" value="MAP KINASE KINASE KINASE SSK2-RELATED-RELATED"/>
    <property type="match status" value="1"/>
</dbReference>
<feature type="region of interest" description="Disordered" evidence="8">
    <location>
        <begin position="40"/>
        <end position="129"/>
    </location>
</feature>
<dbReference type="Pfam" id="PF00069">
    <property type="entry name" value="Pkinase"/>
    <property type="match status" value="1"/>
</dbReference>
<feature type="compositionally biased region" description="Polar residues" evidence="8">
    <location>
        <begin position="104"/>
        <end position="113"/>
    </location>
</feature>
<evidence type="ECO:0000256" key="7">
    <source>
        <dbReference type="PROSITE-ProRule" id="PRU10141"/>
    </source>
</evidence>
<accession>A0A2B4SMQ3</accession>
<dbReference type="SUPFAM" id="SSF56112">
    <property type="entry name" value="Protein kinase-like (PK-like)"/>
    <property type="match status" value="1"/>
</dbReference>
<feature type="region of interest" description="Disordered" evidence="8">
    <location>
        <begin position="571"/>
        <end position="654"/>
    </location>
</feature>
<dbReference type="SMART" id="SM00220">
    <property type="entry name" value="S_TKc"/>
    <property type="match status" value="1"/>
</dbReference>
<feature type="compositionally biased region" description="Acidic residues" evidence="8">
    <location>
        <begin position="571"/>
        <end position="616"/>
    </location>
</feature>
<dbReference type="InterPro" id="IPR000719">
    <property type="entry name" value="Prot_kinase_dom"/>
</dbReference>
<comment type="similarity">
    <text evidence="1">Belongs to the protein kinase superfamily. STE Ser/Thr protein kinase family. MAP kinase kinase kinase subfamily.</text>
</comment>
<feature type="region of interest" description="Disordered" evidence="8">
    <location>
        <begin position="208"/>
        <end position="233"/>
    </location>
</feature>
<comment type="caution">
    <text evidence="10">The sequence shown here is derived from an EMBL/GenBank/DDBJ whole genome shotgun (WGS) entry which is preliminary data.</text>
</comment>
<sequence length="1853" mass="209059">MAEVEDVSDEQQQISGSPGDDFEIDPAELFENQGCLGVEIFPADDRGSGSEFDSEREETVDLSSENELSDNFPYGMTPPRNIRRRKEKSRREKDKLQSFLKSPLTFQYGSNPSEKTELDRRKKRGSTQLTNERAFQRQLKRGSVDVGFASAESGVHSSDTSKSLEVPCIKIETSSPFMSLDCVCEDSSDTSGINMRASIVTESIAITRRNAPGHKKATRSESDPHSSSTSRNLLDPFCPEARMEFYRTFSLLIKLGSLAHKQQERHYGVDNSALERQSSEENKKWQVEFSQALWLELQAWHANRTMEEQDQYLVQARDNVKEVLDEVINFKVKKQDGNSQISNEETENNNLKISHNVNGDSGILNGDETISGTNEDLLSLTQSSYLVDPSMHSSCTVDQVNLYQTSDTNHSVIENSELSSETDSFQNVRDRDAPDYRAMRNRLSLDFNHRNQKRYFNEAREECFSDKTHCQLKAAIDQVTELFDKLEMIEHLYPTRKNLGEQNQLYTGQEFTRNFETLCLWFNVTRELNYKLHSIAKFVGVNPDETKVWQDWLDVGLGRLGNMCPASDLNLDDNETYYSLSDDDNDDDDDEEEEGEEEEEEDDNDDSNDDAADDTEQGNGGLSGTLPSSPIRTMTSESQASTSTPTRLSRTSSNLSNFKWSSTSRYRPFVDHSIKKMGLIKLGKRLGDILDTSMMKARQALVLPSNKCQDNECQCSNPVKLEHRKWSVNNLDALINGKEEPIQLFRCSCHPHRRAMYCGNENFDQGIWVEEFIKETGLPSFRSLYLFLSRVPLDIIHECLRLRLQHRPKGEPSSLSVRQLLRECKDVLLGGVLVKDYYLDLVSGISNSEDVSKENTESDIEGFEQDLQSLLQVYFEYLHNVIHLVQRLPQASKGLKNILEEEWSFVKKHCRHIRGGEVEGGTRFCVMASGLLESTGDFLESELDQSCSDLHNNTDHSEDLRRKVLEACRGFKHLFNEARERASKALGFTKKLQNDLENAAKFTIDVPMNELLMRLEASGHVQVVARHMAGLFLFVPKTMVKRKCQIIHLLNSCCVHEEYGDQVVSDVSGYLLILPPCAPENGNDVPVTWNGKKVVVSPTMDTAISLADIQVGGMILVVQNSKELDDQRKVFLDSMSLAVSAVKQRTSSHQAIAEALDELQYQKEVARLVFGERKDTLGQNMLKFSKKWMKFVMTKCERGRGTRPRWANQGLDFLTVACDPKTLKTLSESAFQELKKAINGCICHVIGSAESCSGATSAAYRSQSPACPSPVFGRSGSTGGLLRPLSWPAGKPSKFQGDPADSDENQSTRRQLSDPVAKTQFQSLATDATVNDAEGENTDEGERDGVKHKDSFVAAPDAPRLEKVRHSLKKLEMKRNEYLCEKHVIGRVSNRRRDIVKELACISNRKVPFKWQRGNKIGEGQFGKVYACVNLDTGEMMAVKQIKFQPNDHGEIRDLADEIKNFEGIRHESLVKYYGVELHRDEMFIFMEYCADGTISDIAKLDLPETMIRVYTYQILVAVSVLHEKGIVHRDVKGANIFVSSNGVLKLGDFGSSIKLKNPLQTIYGEICNIRGTVAYMAPEVITLDKGAGYGRAADIWSIGCVVVEMATGKVVGTSSLHLYADYTTQYAAHTSPVVLESTLNYDVIKLTQWFSANHLQVNAAKTQAMTLGKSQFTYRFSVKDQIIDIEPTIKILGANLDKDLNYKPHVDFMLKKAYAKIAALRKIKRLFPSNPPWPDCDNNFVIMFKVGEGATPTIPESLSEEGQDFLLCCFLHDPYERHTASQLMDHSFVKQFGLWLKNHLRTVTRPAETKTSSVPKRVGESRPYSCYATVNSYVILTRQRSEYSPVLILKFD</sequence>
<feature type="region of interest" description="Disordered" evidence="8">
    <location>
        <begin position="1"/>
        <end position="25"/>
    </location>
</feature>
<gene>
    <name evidence="10" type="primary">MAP3K4</name>
    <name evidence="10" type="ORF">AWC38_SpisGene3993</name>
</gene>
<dbReference type="InterPro" id="IPR017441">
    <property type="entry name" value="Protein_kinase_ATP_BS"/>
</dbReference>
<dbReference type="OrthoDB" id="1043025at2759"/>
<dbReference type="PROSITE" id="PS50011">
    <property type="entry name" value="PROTEIN_KINASE_DOM"/>
    <property type="match status" value="1"/>
</dbReference>
<keyword evidence="3" id="KW-0808">Transferase</keyword>
<evidence type="ECO:0000256" key="6">
    <source>
        <dbReference type="ARBA" id="ARBA00022840"/>
    </source>
</evidence>
<dbReference type="PROSITE" id="PS00107">
    <property type="entry name" value="PROTEIN_KINASE_ATP"/>
    <property type="match status" value="1"/>
</dbReference>
<reference evidence="11" key="1">
    <citation type="journal article" date="2017" name="bioRxiv">
        <title>Comparative analysis of the genomes of Stylophora pistillata and Acropora digitifera provides evidence for extensive differences between species of corals.</title>
        <authorList>
            <person name="Voolstra C.R."/>
            <person name="Li Y."/>
            <person name="Liew Y.J."/>
            <person name="Baumgarten S."/>
            <person name="Zoccola D."/>
            <person name="Flot J.-F."/>
            <person name="Tambutte S."/>
            <person name="Allemand D."/>
            <person name="Aranda M."/>
        </authorList>
    </citation>
    <scope>NUCLEOTIDE SEQUENCE [LARGE SCALE GENOMIC DNA]</scope>
</reference>
<feature type="compositionally biased region" description="Acidic residues" evidence="8">
    <location>
        <begin position="1333"/>
        <end position="1342"/>
    </location>
</feature>
<dbReference type="GO" id="GO:0000165">
    <property type="term" value="P:MAPK cascade"/>
    <property type="evidence" value="ECO:0007669"/>
    <property type="project" value="InterPro"/>
</dbReference>
<dbReference type="InterPro" id="IPR045801">
    <property type="entry name" value="MEKK4_N"/>
</dbReference>
<dbReference type="STRING" id="50429.A0A2B4SMQ3"/>
<dbReference type="InterPro" id="IPR011009">
    <property type="entry name" value="Kinase-like_dom_sf"/>
</dbReference>
<organism evidence="10 11">
    <name type="scientific">Stylophora pistillata</name>
    <name type="common">Smooth cauliflower coral</name>
    <dbReference type="NCBI Taxonomy" id="50429"/>
    <lineage>
        <taxon>Eukaryota</taxon>
        <taxon>Metazoa</taxon>
        <taxon>Cnidaria</taxon>
        <taxon>Anthozoa</taxon>
        <taxon>Hexacorallia</taxon>
        <taxon>Scleractinia</taxon>
        <taxon>Astrocoeniina</taxon>
        <taxon>Pocilloporidae</taxon>
        <taxon>Stylophora</taxon>
    </lineage>
</organism>
<evidence type="ECO:0000313" key="10">
    <source>
        <dbReference type="EMBL" id="PFX31181.1"/>
    </source>
</evidence>
<keyword evidence="4 7" id="KW-0547">Nucleotide-binding</keyword>
<feature type="binding site" evidence="7">
    <location>
        <position position="1440"/>
    </location>
    <ligand>
        <name>ATP</name>
        <dbReference type="ChEBI" id="CHEBI:30616"/>
    </ligand>
</feature>
<dbReference type="GO" id="GO:0004674">
    <property type="term" value="F:protein serine/threonine kinase activity"/>
    <property type="evidence" value="ECO:0007669"/>
    <property type="project" value="UniProtKB-KW"/>
</dbReference>
<evidence type="ECO:0000256" key="5">
    <source>
        <dbReference type="ARBA" id="ARBA00022777"/>
    </source>
</evidence>
<dbReference type="Gene3D" id="1.10.510.10">
    <property type="entry name" value="Transferase(Phosphotransferase) domain 1"/>
    <property type="match status" value="2"/>
</dbReference>
<feature type="compositionally biased region" description="Polar residues" evidence="8">
    <location>
        <begin position="1319"/>
        <end position="1329"/>
    </location>
</feature>
<keyword evidence="11" id="KW-1185">Reference proteome</keyword>
<dbReference type="PROSITE" id="PS00108">
    <property type="entry name" value="PROTEIN_KINASE_ST"/>
    <property type="match status" value="1"/>
</dbReference>
<evidence type="ECO:0000259" key="9">
    <source>
        <dbReference type="PROSITE" id="PS50011"/>
    </source>
</evidence>
<feature type="region of interest" description="Disordered" evidence="8">
    <location>
        <begin position="1282"/>
        <end position="1348"/>
    </location>
</feature>
<evidence type="ECO:0000256" key="4">
    <source>
        <dbReference type="ARBA" id="ARBA00022741"/>
    </source>
</evidence>
<keyword evidence="2" id="KW-0723">Serine/threonine-protein kinase</keyword>
<proteinExistence type="inferred from homology"/>
<keyword evidence="6 7" id="KW-0067">ATP-binding</keyword>
<evidence type="ECO:0000256" key="1">
    <source>
        <dbReference type="ARBA" id="ARBA00006529"/>
    </source>
</evidence>